<name>A0A2S4VQ45_9BASI</name>
<dbReference type="EMBL" id="PKSL01000037">
    <property type="protein sequence ID" value="POW11599.1"/>
    <property type="molecule type" value="Genomic_DNA"/>
</dbReference>
<feature type="region of interest" description="Disordered" evidence="1">
    <location>
        <begin position="505"/>
        <end position="540"/>
    </location>
</feature>
<feature type="non-terminal residue" evidence="2">
    <location>
        <position position="754"/>
    </location>
</feature>
<feature type="region of interest" description="Disordered" evidence="1">
    <location>
        <begin position="473"/>
        <end position="492"/>
    </location>
</feature>
<feature type="region of interest" description="Disordered" evidence="1">
    <location>
        <begin position="372"/>
        <end position="432"/>
    </location>
</feature>
<organism evidence="2 3">
    <name type="scientific">Puccinia striiformis</name>
    <dbReference type="NCBI Taxonomy" id="27350"/>
    <lineage>
        <taxon>Eukaryota</taxon>
        <taxon>Fungi</taxon>
        <taxon>Dikarya</taxon>
        <taxon>Basidiomycota</taxon>
        <taxon>Pucciniomycotina</taxon>
        <taxon>Pucciniomycetes</taxon>
        <taxon>Pucciniales</taxon>
        <taxon>Pucciniaceae</taxon>
        <taxon>Puccinia</taxon>
    </lineage>
</organism>
<sequence>WYHRIYNLAFECRRLWPSILVNPPCQLRQLYTIVFNILYPMAVMSDRTETFFLSNSSSSLAARKHSAPIGPYQPPGTSSAHDHLYGRGSLLPMPPTYKEGSCWTLASLRCRNPSPQESRPRTISVDVTKVSLRMDGRWAEEKPYTLDKTWEEWVDFRDQLVSRYPEIETILPKLSKGQGFLESIFTISKRSHLAQTPNLKELNSFLTCLVGSCPKKVLNSKIIHAFLQTEEMIVGDHQVAYTDEDIPLCRIPLATEISSHEQAQTISSHLHAFRFPGPTPSQPHPPPHLTRKTSQPNLTSRQMTFSPEVERPTTNEKLSPHSRRRPTLDPMAAIAERPPPPGSIPDLQTGQVTRSGTIVRTLTRPTARLANKPQAPLRPTTGLARPAPVAPPKRPNTSDARLPHEALLRPGMGTTNSRPVCNPVPPIHPRRPSELLRSYSREIEISQPLRPRLREFKSMQDIRATAGIVKAGGRSGRNGLADPARNNSVPVTGETPQLVMQFRSPTNPWERHQRTPSDSSSSFGSSQISPISSVLSSPTITPPTSTISISKSIASHQTRPKLTCRRSVDSLGPGSMRCGGGPSPLGLVPEQETCKIMVHQHVPPAPFYTIPPRLVNPTNPLKINKSVTTCPQSQTRPHTSSGNSNGLKASSLILKVIHLESKTNIILAIQKGLFSLAQIKSKIQNKLKLAAEVELRPNWKIKLTMIDQEEFVRRGNIGEGKGTNRIEDDGLMLLELINRKTKDSQVKKITLRIC</sequence>
<feature type="region of interest" description="Disordered" evidence="1">
    <location>
        <begin position="272"/>
        <end position="327"/>
    </location>
</feature>
<reference evidence="2" key="1">
    <citation type="submission" date="2017-12" db="EMBL/GenBank/DDBJ databases">
        <title>Gene loss provides genomic basis for host adaptation in cereal stripe rust fungi.</title>
        <authorList>
            <person name="Xia C."/>
        </authorList>
    </citation>
    <scope>NUCLEOTIDE SEQUENCE [LARGE SCALE GENOMIC DNA]</scope>
    <source>
        <strain evidence="2">93-210</strain>
    </source>
</reference>
<evidence type="ECO:0000313" key="3">
    <source>
        <dbReference type="Proteomes" id="UP000239156"/>
    </source>
</evidence>
<dbReference type="GO" id="GO:0035091">
    <property type="term" value="F:phosphatidylinositol binding"/>
    <property type="evidence" value="ECO:0007669"/>
    <property type="project" value="InterPro"/>
</dbReference>
<dbReference type="VEuPathDB" id="FungiDB:PSTT_05189"/>
<comment type="caution">
    <text evidence="2">The sequence shown here is derived from an EMBL/GenBank/DDBJ whole genome shotgun (WGS) entry which is preliminary data.</text>
</comment>
<protein>
    <recommendedName>
        <fullName evidence="4">PX domain-containing protein</fullName>
    </recommendedName>
</protein>
<feature type="non-terminal residue" evidence="2">
    <location>
        <position position="1"/>
    </location>
</feature>
<gene>
    <name evidence="2" type="ORF">PSTT_05189</name>
</gene>
<dbReference type="VEuPathDB" id="FungiDB:PSHT_07405"/>
<evidence type="ECO:0000313" key="2">
    <source>
        <dbReference type="EMBL" id="POW11599.1"/>
    </source>
</evidence>
<evidence type="ECO:0008006" key="4">
    <source>
        <dbReference type="Google" id="ProtNLM"/>
    </source>
</evidence>
<keyword evidence="3" id="KW-1185">Reference proteome</keyword>
<proteinExistence type="predicted"/>
<accession>A0A2S4VQ45</accession>
<dbReference type="AlphaFoldDB" id="A0A2S4VQ45"/>
<feature type="compositionally biased region" description="Polar residues" evidence="1">
    <location>
        <begin position="292"/>
        <end position="305"/>
    </location>
</feature>
<dbReference type="InterPro" id="IPR036871">
    <property type="entry name" value="PX_dom_sf"/>
</dbReference>
<dbReference type="Gene3D" id="3.30.1520.10">
    <property type="entry name" value="Phox-like domain"/>
    <property type="match status" value="1"/>
</dbReference>
<feature type="compositionally biased region" description="Low complexity" evidence="1">
    <location>
        <begin position="516"/>
        <end position="540"/>
    </location>
</feature>
<evidence type="ECO:0000256" key="1">
    <source>
        <dbReference type="SAM" id="MobiDB-lite"/>
    </source>
</evidence>
<dbReference type="Proteomes" id="UP000239156">
    <property type="component" value="Unassembled WGS sequence"/>
</dbReference>
<feature type="compositionally biased region" description="Pro residues" evidence="1">
    <location>
        <begin position="277"/>
        <end position="288"/>
    </location>
</feature>